<dbReference type="PANTHER" id="PTHR24156">
    <property type="entry name" value="ANK_REP_REGION DOMAIN-CONTAINING PROTEIN"/>
    <property type="match status" value="1"/>
</dbReference>
<dbReference type="InterPro" id="IPR002110">
    <property type="entry name" value="Ankyrin_rpt"/>
</dbReference>
<proteinExistence type="inferred from homology"/>
<accession>A0A3B4BCZ5</accession>
<evidence type="ECO:0000313" key="6">
    <source>
        <dbReference type="Ensembl" id="ENSPMGP00000027408.1"/>
    </source>
</evidence>
<feature type="region of interest" description="Disordered" evidence="5">
    <location>
        <begin position="268"/>
        <end position="321"/>
    </location>
</feature>
<dbReference type="Pfam" id="PF12796">
    <property type="entry name" value="Ank_2"/>
    <property type="match status" value="1"/>
</dbReference>
<dbReference type="SUPFAM" id="SSF48403">
    <property type="entry name" value="Ankyrin repeat"/>
    <property type="match status" value="1"/>
</dbReference>
<feature type="repeat" description="ANK" evidence="4">
    <location>
        <begin position="52"/>
        <end position="92"/>
    </location>
</feature>
<organism evidence="6 7">
    <name type="scientific">Periophthalmus magnuspinnatus</name>
    <dbReference type="NCBI Taxonomy" id="409849"/>
    <lineage>
        <taxon>Eukaryota</taxon>
        <taxon>Metazoa</taxon>
        <taxon>Chordata</taxon>
        <taxon>Craniata</taxon>
        <taxon>Vertebrata</taxon>
        <taxon>Euteleostomi</taxon>
        <taxon>Actinopterygii</taxon>
        <taxon>Neopterygii</taxon>
        <taxon>Teleostei</taxon>
        <taxon>Neoteleostei</taxon>
        <taxon>Acanthomorphata</taxon>
        <taxon>Gobiaria</taxon>
        <taxon>Gobiiformes</taxon>
        <taxon>Gobioidei</taxon>
        <taxon>Gobiidae</taxon>
        <taxon>Oxudercinae</taxon>
        <taxon>Periophthalmus</taxon>
    </lineage>
</organism>
<dbReference type="PROSITE" id="PS50088">
    <property type="entry name" value="ANK_REPEAT"/>
    <property type="match status" value="2"/>
</dbReference>
<reference evidence="6" key="1">
    <citation type="submission" date="2025-08" db="UniProtKB">
        <authorList>
            <consortium name="Ensembl"/>
        </authorList>
    </citation>
    <scope>IDENTIFICATION</scope>
</reference>
<dbReference type="InterPro" id="IPR042637">
    <property type="entry name" value="AN34A/B/C"/>
</dbReference>
<keyword evidence="3 4" id="KW-0040">ANK repeat</keyword>
<dbReference type="AlphaFoldDB" id="A0A3B4BCZ5"/>
<feature type="compositionally biased region" description="Low complexity" evidence="5">
    <location>
        <begin position="290"/>
        <end position="300"/>
    </location>
</feature>
<dbReference type="PROSITE" id="PS50297">
    <property type="entry name" value="ANK_REP_REGION"/>
    <property type="match status" value="1"/>
</dbReference>
<evidence type="ECO:0000313" key="7">
    <source>
        <dbReference type="Proteomes" id="UP000261520"/>
    </source>
</evidence>
<dbReference type="InterPro" id="IPR036770">
    <property type="entry name" value="Ankyrin_rpt-contain_sf"/>
</dbReference>
<feature type="region of interest" description="Disordered" evidence="5">
    <location>
        <begin position="208"/>
        <end position="228"/>
    </location>
</feature>
<dbReference type="Gene3D" id="1.25.40.20">
    <property type="entry name" value="Ankyrin repeat-containing domain"/>
    <property type="match status" value="1"/>
</dbReference>
<evidence type="ECO:0000256" key="3">
    <source>
        <dbReference type="ARBA" id="ARBA00023043"/>
    </source>
</evidence>
<keyword evidence="7" id="KW-1185">Reference proteome</keyword>
<evidence type="ECO:0000256" key="2">
    <source>
        <dbReference type="ARBA" id="ARBA00022737"/>
    </source>
</evidence>
<comment type="similarity">
    <text evidence="1">Belongs to the ANKRD34 family.</text>
</comment>
<reference evidence="6" key="2">
    <citation type="submission" date="2025-09" db="UniProtKB">
        <authorList>
            <consortium name="Ensembl"/>
        </authorList>
    </citation>
    <scope>IDENTIFICATION</scope>
</reference>
<name>A0A3B4BCZ5_9GOBI</name>
<dbReference type="PANTHER" id="PTHR24156:SF1">
    <property type="entry name" value="ANKYRIN REPEAT DOMAIN-CONTAINING PROTEIN 34B"/>
    <property type="match status" value="1"/>
</dbReference>
<feature type="region of interest" description="Disordered" evidence="5">
    <location>
        <begin position="328"/>
        <end position="347"/>
    </location>
</feature>
<dbReference type="Proteomes" id="UP000261520">
    <property type="component" value="Unplaced"/>
</dbReference>
<dbReference type="Ensembl" id="ENSPMGT00000029204.1">
    <property type="protein sequence ID" value="ENSPMGP00000027408.1"/>
    <property type="gene ID" value="ENSPMGG00000022118.1"/>
</dbReference>
<dbReference type="SMART" id="SM00248">
    <property type="entry name" value="ANK"/>
    <property type="match status" value="4"/>
</dbReference>
<evidence type="ECO:0000256" key="1">
    <source>
        <dbReference type="ARBA" id="ARBA00010029"/>
    </source>
</evidence>
<dbReference type="STRING" id="409849.ENSPMGP00000027408"/>
<evidence type="ECO:0000256" key="5">
    <source>
        <dbReference type="SAM" id="MobiDB-lite"/>
    </source>
</evidence>
<evidence type="ECO:0000256" key="4">
    <source>
        <dbReference type="PROSITE-ProRule" id="PRU00023"/>
    </source>
</evidence>
<feature type="repeat" description="ANK" evidence="4">
    <location>
        <begin position="19"/>
        <end position="51"/>
    </location>
</feature>
<protein>
    <submittedName>
        <fullName evidence="6">Uncharacterized protein</fullName>
    </submittedName>
</protein>
<keyword evidence="2" id="KW-0677">Repeat</keyword>
<sequence length="489" mass="52444">MTIDEAPSLQHLGGSVGGLDWNPLLRAVFLGRLRLTRLLLEGGAYVNESDGLGRTPLMVAVLTPHRDAQSAPRHRMVRYLLECGADPNIQDKFGRTALVHAVLAGVEPQIVALLVGSGGDPALPDHDGGSALVHAVRSGHRHTLRLLVDACRATGKEVIIITSDLPPGNKVRCPPCVSDALPVCQIFSFLCKMAPSLSSDLWLDQYRSPPQGASTSPNPQPGSPLLEAHGTAAHFPEAPPLQRRLCTEDDTKRRPFCRRHSMDVRDGVLSPLQSSGHAHRRRALGRKMSYDSATSSPHSASHPDLHQEAGTSSTAGSGKARHVIQLRRSDHYSSDSQLQFGRESRAPFERRSSGALLSDHIAHTRPGYLPPLNPHVPIPHIGVSAGVCSGVTGVNSAVSSAVTKVSSEVTEVDFGVTEVSSGVTGVSSEVSTSLSLCATFPLSCRRRSSLTSSKSAFLSAPSFPKDLNLKKTLWRRHSMQSDQIKELSL</sequence>